<sequence length="75" mass="8523">MKLNSWMKEASPELRSKLAAEARTSVGYLWQLAGEHRKPGAVMARRLVDASFVVTPDKPLRLEDLRPDIWDFKAA</sequence>
<evidence type="ECO:0000313" key="2">
    <source>
        <dbReference type="Proteomes" id="UP000787472"/>
    </source>
</evidence>
<dbReference type="Proteomes" id="UP000787472">
    <property type="component" value="Unassembled WGS sequence"/>
</dbReference>
<proteinExistence type="predicted"/>
<gene>
    <name evidence="1" type="ORF">G8770_03670</name>
</gene>
<comment type="caution">
    <text evidence="1">The sequence shown here is derived from an EMBL/GenBank/DDBJ whole genome shotgun (WGS) entry which is preliminary data.</text>
</comment>
<organism evidence="1 2">
    <name type="scientific">Pseudomaricurvus hydrocarbonicus</name>
    <dbReference type="NCBI Taxonomy" id="1470433"/>
    <lineage>
        <taxon>Bacteria</taxon>
        <taxon>Pseudomonadati</taxon>
        <taxon>Pseudomonadota</taxon>
        <taxon>Gammaproteobacteria</taxon>
        <taxon>Cellvibrionales</taxon>
        <taxon>Cellvibrionaceae</taxon>
        <taxon>Pseudomaricurvus</taxon>
    </lineage>
</organism>
<reference evidence="1" key="1">
    <citation type="submission" date="2020-03" db="EMBL/GenBank/DDBJ databases">
        <authorList>
            <person name="Guo F."/>
        </authorList>
    </citation>
    <scope>NUCLEOTIDE SEQUENCE</scope>
    <source>
        <strain evidence="1">JCM 30134</strain>
    </source>
</reference>
<accession>A0A9E5MJ76</accession>
<dbReference type="RefSeq" id="WP_167181870.1">
    <property type="nucleotide sequence ID" value="NZ_JAAONZ010000002.1"/>
</dbReference>
<name>A0A9E5MJ76_9GAMM</name>
<dbReference type="AlphaFoldDB" id="A0A9E5MJ76"/>
<keyword evidence="2" id="KW-1185">Reference proteome</keyword>
<evidence type="ECO:0000313" key="1">
    <source>
        <dbReference type="EMBL" id="NHO64644.1"/>
    </source>
</evidence>
<dbReference type="EMBL" id="JAAONZ010000002">
    <property type="protein sequence ID" value="NHO64644.1"/>
    <property type="molecule type" value="Genomic_DNA"/>
</dbReference>
<protein>
    <submittedName>
        <fullName evidence="1">Uncharacterized protein</fullName>
    </submittedName>
</protein>